<evidence type="ECO:0000313" key="3">
    <source>
        <dbReference type="EMBL" id="RXK13482.1"/>
    </source>
</evidence>
<sequence>MIRKIDFEIKELNLMKKYPKELFYIGNTQLLKKQKVSIVGSRRPSQYSQRFTHLLSQGLSQRDITVISGAAIGVDSIAHKSAKTENTIAVVANGLDIRYPAINEKLIKEIEKRGLMLSAYKQGEKARNYTFVLRNEIVVALGEILIVTHADEKSGTLSSINYALEMGKKVYTIPQRLDESKGILNYLKKGLITPIYNLEEFLNTFGDKKETTNELELYLKSFPSYEEAVKKYSNKILELELEGKIIIENGHIKPLS</sequence>
<proteinExistence type="inferred from homology"/>
<evidence type="ECO:0000256" key="1">
    <source>
        <dbReference type="ARBA" id="ARBA00006525"/>
    </source>
</evidence>
<dbReference type="OrthoDB" id="9785707at2"/>
<gene>
    <name evidence="3" type="ORF">CP965_06680</name>
</gene>
<dbReference type="Proteomes" id="UP000289718">
    <property type="component" value="Unassembled WGS sequence"/>
</dbReference>
<reference evidence="3 4" key="1">
    <citation type="submission" date="2017-09" db="EMBL/GenBank/DDBJ databases">
        <title>Genomics of the genus Arcobacter.</title>
        <authorList>
            <person name="Perez-Cataluna A."/>
            <person name="Figueras M.J."/>
            <person name="Salas-Masso N."/>
        </authorList>
    </citation>
    <scope>NUCLEOTIDE SEQUENCE [LARGE SCALE GENOMIC DNA]</scope>
    <source>
        <strain evidence="3 4">F156-34</strain>
    </source>
</reference>
<dbReference type="PANTHER" id="PTHR43022">
    <property type="entry name" value="PROTEIN SMF"/>
    <property type="match status" value="1"/>
</dbReference>
<comment type="similarity">
    <text evidence="1">Belongs to the DprA/Smf family.</text>
</comment>
<protein>
    <submittedName>
        <fullName evidence="3">DNA processing protein DprA</fullName>
    </submittedName>
</protein>
<dbReference type="RefSeq" id="WP_129061304.1">
    <property type="nucleotide sequence ID" value="NZ_NXIE01000002.1"/>
</dbReference>
<accession>A0A4Q1AUA2</accession>
<dbReference type="GO" id="GO:0009294">
    <property type="term" value="P:DNA-mediated transformation"/>
    <property type="evidence" value="ECO:0007669"/>
    <property type="project" value="InterPro"/>
</dbReference>
<feature type="domain" description="Smf/DprA SLOG" evidence="2">
    <location>
        <begin position="11"/>
        <end position="204"/>
    </location>
</feature>
<evidence type="ECO:0000313" key="4">
    <source>
        <dbReference type="Proteomes" id="UP000289718"/>
    </source>
</evidence>
<dbReference type="Pfam" id="PF02481">
    <property type="entry name" value="DNA_processg_A"/>
    <property type="match status" value="1"/>
</dbReference>
<comment type="caution">
    <text evidence="3">The sequence shown here is derived from an EMBL/GenBank/DDBJ whole genome shotgun (WGS) entry which is preliminary data.</text>
</comment>
<dbReference type="Gene3D" id="3.40.50.450">
    <property type="match status" value="1"/>
</dbReference>
<keyword evidence="4" id="KW-1185">Reference proteome</keyword>
<dbReference type="EMBL" id="NXIE01000002">
    <property type="protein sequence ID" value="RXK13482.1"/>
    <property type="molecule type" value="Genomic_DNA"/>
</dbReference>
<evidence type="ECO:0000259" key="2">
    <source>
        <dbReference type="Pfam" id="PF02481"/>
    </source>
</evidence>
<organism evidence="3 4">
    <name type="scientific">Halarcobacter mediterraneus</name>
    <dbReference type="NCBI Taxonomy" id="2023153"/>
    <lineage>
        <taxon>Bacteria</taxon>
        <taxon>Pseudomonadati</taxon>
        <taxon>Campylobacterota</taxon>
        <taxon>Epsilonproteobacteria</taxon>
        <taxon>Campylobacterales</taxon>
        <taxon>Arcobacteraceae</taxon>
        <taxon>Halarcobacter</taxon>
    </lineage>
</organism>
<dbReference type="InterPro" id="IPR057666">
    <property type="entry name" value="DrpA_SLOG"/>
</dbReference>
<dbReference type="AlphaFoldDB" id="A0A4Q1AUA2"/>
<dbReference type="SUPFAM" id="SSF102405">
    <property type="entry name" value="MCP/YpsA-like"/>
    <property type="match status" value="1"/>
</dbReference>
<dbReference type="PANTHER" id="PTHR43022:SF1">
    <property type="entry name" value="PROTEIN SMF"/>
    <property type="match status" value="1"/>
</dbReference>
<name>A0A4Q1AUA2_9BACT</name>
<dbReference type="InterPro" id="IPR003488">
    <property type="entry name" value="DprA"/>
</dbReference>